<dbReference type="Proteomes" id="UP000751190">
    <property type="component" value="Unassembled WGS sequence"/>
</dbReference>
<dbReference type="SUPFAM" id="SSF50729">
    <property type="entry name" value="PH domain-like"/>
    <property type="match status" value="1"/>
</dbReference>
<organism evidence="3 4">
    <name type="scientific">Diacronema lutheri</name>
    <name type="common">Unicellular marine alga</name>
    <name type="synonym">Monochrysis lutheri</name>
    <dbReference type="NCBI Taxonomy" id="2081491"/>
    <lineage>
        <taxon>Eukaryota</taxon>
        <taxon>Haptista</taxon>
        <taxon>Haptophyta</taxon>
        <taxon>Pavlovophyceae</taxon>
        <taxon>Pavlovales</taxon>
        <taxon>Pavlovaceae</taxon>
        <taxon>Diacronema</taxon>
    </lineage>
</organism>
<dbReference type="InterPro" id="IPR012466">
    <property type="entry name" value="NECAP_PHear"/>
</dbReference>
<dbReference type="FunFam" id="2.30.29.30:FF:000150">
    <property type="entry name" value="Adaptin ear-binding coat-associated protein"/>
    <property type="match status" value="1"/>
</dbReference>
<reference evidence="3" key="1">
    <citation type="submission" date="2021-05" db="EMBL/GenBank/DDBJ databases">
        <title>The genome of the haptophyte Pavlova lutheri (Diacronema luteri, Pavlovales) - a model for lipid biosynthesis in eukaryotic algae.</title>
        <authorList>
            <person name="Hulatt C.J."/>
            <person name="Posewitz M.C."/>
        </authorList>
    </citation>
    <scope>NUCLEOTIDE SEQUENCE</scope>
    <source>
        <strain evidence="3">NIVA-4/92</strain>
    </source>
</reference>
<keyword evidence="4" id="KW-1185">Reference proteome</keyword>
<feature type="compositionally biased region" description="Low complexity" evidence="1">
    <location>
        <begin position="185"/>
        <end position="197"/>
    </location>
</feature>
<sequence length="284" mass="28906">MDQSELERTLLMVREVLVYKLPPRPGASGYRCQEWPKQSCIFQGRLRVIATGAKCVILLESAETNQLYAQCPLDNDKPEVSVEPVTDSSRYFVIRVDDGRGRHAFLGLGFRERADAFDFNVALQDHVRQARGDANGGAYGIDAHGDTGAAGAAAQPLVDFSLKEGETLTVSIGGRTGGARKREPAAAGAATAAGMLGPLPPPPVSLAMPPGPAGARRRPSAGADAAPNCGSADLLGGGGSFGDGGGFGGGFGSGAFGGDGDGFGGADAHGKQAGDSGGGWTTFG</sequence>
<dbReference type="OrthoDB" id="10265489at2759"/>
<comment type="caution">
    <text evidence="3">The sequence shown here is derived from an EMBL/GenBank/DDBJ whole genome shotgun (WGS) entry which is preliminary data.</text>
</comment>
<accession>A0A8J6CD41</accession>
<dbReference type="PANTHER" id="PTHR12847:SF9">
    <property type="entry name" value="NECAP-LIKE PROTEIN CG9132"/>
    <property type="match status" value="1"/>
</dbReference>
<dbReference type="CDD" id="cd13228">
    <property type="entry name" value="PHear_NECAP"/>
    <property type="match status" value="1"/>
</dbReference>
<dbReference type="EMBL" id="JAGTXO010000017">
    <property type="protein sequence ID" value="KAG8463148.1"/>
    <property type="molecule type" value="Genomic_DNA"/>
</dbReference>
<dbReference type="PANTHER" id="PTHR12847">
    <property type="entry name" value="ATP-BINDING CASSETTE ABC TRANSPORTER-RELATED"/>
    <property type="match status" value="1"/>
</dbReference>
<evidence type="ECO:0000259" key="2">
    <source>
        <dbReference type="Pfam" id="PF07933"/>
    </source>
</evidence>
<gene>
    <name evidence="3" type="ORF">KFE25_011145</name>
</gene>
<protein>
    <recommendedName>
        <fullName evidence="2">NECAP PHear domain-containing protein</fullName>
    </recommendedName>
</protein>
<dbReference type="Gene3D" id="2.30.29.30">
    <property type="entry name" value="Pleckstrin-homology domain (PH domain)/Phosphotyrosine-binding domain (PTB)"/>
    <property type="match status" value="1"/>
</dbReference>
<dbReference type="Pfam" id="PF07933">
    <property type="entry name" value="DUF1681"/>
    <property type="match status" value="1"/>
</dbReference>
<feature type="region of interest" description="Disordered" evidence="1">
    <location>
        <begin position="172"/>
        <end position="227"/>
    </location>
</feature>
<dbReference type="AlphaFoldDB" id="A0A8J6CD41"/>
<feature type="domain" description="NECAP PHear" evidence="2">
    <location>
        <begin position="7"/>
        <end position="173"/>
    </location>
</feature>
<name>A0A8J6CD41_DIALT</name>
<dbReference type="GO" id="GO:0006897">
    <property type="term" value="P:endocytosis"/>
    <property type="evidence" value="ECO:0007669"/>
    <property type="project" value="InterPro"/>
</dbReference>
<evidence type="ECO:0000313" key="4">
    <source>
        <dbReference type="Proteomes" id="UP000751190"/>
    </source>
</evidence>
<evidence type="ECO:0000256" key="1">
    <source>
        <dbReference type="SAM" id="MobiDB-lite"/>
    </source>
</evidence>
<dbReference type="GO" id="GO:0030125">
    <property type="term" value="C:clathrin vesicle coat"/>
    <property type="evidence" value="ECO:0007669"/>
    <property type="project" value="TreeGrafter"/>
</dbReference>
<feature type="compositionally biased region" description="Pro residues" evidence="1">
    <location>
        <begin position="198"/>
        <end position="212"/>
    </location>
</feature>
<dbReference type="InterPro" id="IPR011993">
    <property type="entry name" value="PH-like_dom_sf"/>
</dbReference>
<dbReference type="OMA" id="NEGHRAQ"/>
<proteinExistence type="predicted"/>
<evidence type="ECO:0000313" key="3">
    <source>
        <dbReference type="EMBL" id="KAG8463148.1"/>
    </source>
</evidence>